<dbReference type="SUPFAM" id="SSF54999">
    <property type="entry name" value="Ribosomal protein S10"/>
    <property type="match status" value="1"/>
</dbReference>
<evidence type="ECO:0000313" key="5">
    <source>
        <dbReference type="Proteomes" id="UP000324629"/>
    </source>
</evidence>
<dbReference type="GO" id="GO:0006412">
    <property type="term" value="P:translation"/>
    <property type="evidence" value="ECO:0007669"/>
    <property type="project" value="InterPro"/>
</dbReference>
<dbReference type="GO" id="GO:0003735">
    <property type="term" value="F:structural constituent of ribosome"/>
    <property type="evidence" value="ECO:0007669"/>
    <property type="project" value="InterPro"/>
</dbReference>
<feature type="domain" description="Small ribosomal subunit protein uS10" evidence="3">
    <location>
        <begin position="18"/>
        <end position="59"/>
    </location>
</feature>
<keyword evidence="1" id="KW-0689">Ribosomal protein</keyword>
<reference evidence="4 5" key="1">
    <citation type="journal article" date="2019" name="Gigascience">
        <title>Whole-genome sequence of the oriental lung fluke Paragonimus westermani.</title>
        <authorList>
            <person name="Oey H."/>
            <person name="Zakrzewski M."/>
            <person name="Narain K."/>
            <person name="Devi K.R."/>
            <person name="Agatsuma T."/>
            <person name="Nawaratna S."/>
            <person name="Gobert G.N."/>
            <person name="Jones M.K."/>
            <person name="Ragan M.A."/>
            <person name="McManus D.P."/>
            <person name="Krause L."/>
        </authorList>
    </citation>
    <scope>NUCLEOTIDE SEQUENCE [LARGE SCALE GENOMIC DNA]</scope>
    <source>
        <strain evidence="4 5">IND2009</strain>
    </source>
</reference>
<dbReference type="InterPro" id="IPR036838">
    <property type="entry name" value="Ribosomal_uS10_dom_sf"/>
</dbReference>
<evidence type="ECO:0000259" key="3">
    <source>
        <dbReference type="Pfam" id="PF00338"/>
    </source>
</evidence>
<dbReference type="AlphaFoldDB" id="A0A5J4NYN5"/>
<dbReference type="GO" id="GO:1990904">
    <property type="term" value="C:ribonucleoprotein complex"/>
    <property type="evidence" value="ECO:0007669"/>
    <property type="project" value="UniProtKB-KW"/>
</dbReference>
<dbReference type="GO" id="GO:0003723">
    <property type="term" value="F:RNA binding"/>
    <property type="evidence" value="ECO:0007669"/>
    <property type="project" value="InterPro"/>
</dbReference>
<dbReference type="InterPro" id="IPR027486">
    <property type="entry name" value="Ribosomal_uS10_dom"/>
</dbReference>
<dbReference type="InterPro" id="IPR036397">
    <property type="entry name" value="RNaseH_sf"/>
</dbReference>
<dbReference type="Gene3D" id="3.30.420.10">
    <property type="entry name" value="Ribonuclease H-like superfamily/Ribonuclease H"/>
    <property type="match status" value="1"/>
</dbReference>
<dbReference type="Proteomes" id="UP000324629">
    <property type="component" value="Unassembled WGS sequence"/>
</dbReference>
<dbReference type="GO" id="GO:0005840">
    <property type="term" value="C:ribosome"/>
    <property type="evidence" value="ECO:0007669"/>
    <property type="project" value="UniProtKB-KW"/>
</dbReference>
<dbReference type="Gene3D" id="3.30.70.600">
    <property type="entry name" value="Ribosomal protein S10 domain"/>
    <property type="match status" value="1"/>
</dbReference>
<dbReference type="EMBL" id="QNGE01000340">
    <property type="protein sequence ID" value="KAA3680837.1"/>
    <property type="molecule type" value="Genomic_DNA"/>
</dbReference>
<comment type="caution">
    <text evidence="4">The sequence shown here is derived from an EMBL/GenBank/DDBJ whole genome shotgun (WGS) entry which is preliminary data.</text>
</comment>
<organism evidence="4 5">
    <name type="scientific">Paragonimus westermani</name>
    <dbReference type="NCBI Taxonomy" id="34504"/>
    <lineage>
        <taxon>Eukaryota</taxon>
        <taxon>Metazoa</taxon>
        <taxon>Spiralia</taxon>
        <taxon>Lophotrochozoa</taxon>
        <taxon>Platyhelminthes</taxon>
        <taxon>Trematoda</taxon>
        <taxon>Digenea</taxon>
        <taxon>Plagiorchiida</taxon>
        <taxon>Troglotremata</taxon>
        <taxon>Troglotrematidae</taxon>
        <taxon>Paragonimus</taxon>
    </lineage>
</organism>
<protein>
    <recommendedName>
        <fullName evidence="3">Small ribosomal subunit protein uS10 domain-containing protein</fullName>
    </recommendedName>
</protein>
<proteinExistence type="predicted"/>
<name>A0A5J4NYN5_9TREM</name>
<keyword evidence="2" id="KW-0687">Ribonucleoprotein</keyword>
<dbReference type="Pfam" id="PF00338">
    <property type="entry name" value="Ribosomal_S10"/>
    <property type="match status" value="1"/>
</dbReference>
<evidence type="ECO:0000256" key="1">
    <source>
        <dbReference type="ARBA" id="ARBA00022980"/>
    </source>
</evidence>
<keyword evidence="5" id="KW-1185">Reference proteome</keyword>
<dbReference type="InterPro" id="IPR018268">
    <property type="entry name" value="Ribosomal_uS10_CS"/>
</dbReference>
<gene>
    <name evidence="4" type="ORF">DEA37_0005302</name>
</gene>
<sequence length="181" mass="20107">MAEKKPEFSQGSNGNWVRITLTAASVKPLEVVSNDLITRAKDRNLRVKGPVRMPTKRTAQSLLLTGIQVTSAATAVVMKTVPISMRLVAAALESPTMYNQYQARVVHLEVVHSSLADSLMVALVRFLGRRGAPEVICSDNIKNFVGAYSQLKERLRGFAQRRMADYPLIRKIDSHFNTPGW</sequence>
<evidence type="ECO:0000256" key="2">
    <source>
        <dbReference type="ARBA" id="ARBA00023274"/>
    </source>
</evidence>
<evidence type="ECO:0000313" key="4">
    <source>
        <dbReference type="EMBL" id="KAA3680837.1"/>
    </source>
</evidence>
<dbReference type="PROSITE" id="PS00361">
    <property type="entry name" value="RIBOSOMAL_S10"/>
    <property type="match status" value="1"/>
</dbReference>
<accession>A0A5J4NYN5</accession>